<dbReference type="Proteomes" id="UP000019132">
    <property type="component" value="Unassembled WGS sequence"/>
</dbReference>
<protein>
    <submittedName>
        <fullName evidence="1">Uncharacterized protein</fullName>
    </submittedName>
</protein>
<dbReference type="EMBL" id="GL376626">
    <property type="status" value="NOT_ANNOTATED_CDS"/>
    <property type="molecule type" value="Genomic_DNA"/>
</dbReference>
<accession>K3W8N1</accession>
<sequence>MVTRRAMRLNPPTSRAISHIVSARASIERPISDNVLVLEKGITGKDELRIQESLT</sequence>
<reference evidence="2" key="1">
    <citation type="journal article" date="2010" name="Genome Biol.">
        <title>Genome sequence of the necrotrophic plant pathogen Pythium ultimum reveals original pathogenicity mechanisms and effector repertoire.</title>
        <authorList>
            <person name="Levesque C.A."/>
            <person name="Brouwer H."/>
            <person name="Cano L."/>
            <person name="Hamilton J.P."/>
            <person name="Holt C."/>
            <person name="Huitema E."/>
            <person name="Raffaele S."/>
            <person name="Robideau G.P."/>
            <person name="Thines M."/>
            <person name="Win J."/>
            <person name="Zerillo M.M."/>
            <person name="Beakes G.W."/>
            <person name="Boore J.L."/>
            <person name="Busam D."/>
            <person name="Dumas B."/>
            <person name="Ferriera S."/>
            <person name="Fuerstenberg S.I."/>
            <person name="Gachon C.M."/>
            <person name="Gaulin E."/>
            <person name="Govers F."/>
            <person name="Grenville-Briggs L."/>
            <person name="Horner N."/>
            <person name="Hostetler J."/>
            <person name="Jiang R.H."/>
            <person name="Johnson J."/>
            <person name="Krajaejun T."/>
            <person name="Lin H."/>
            <person name="Meijer H.J."/>
            <person name="Moore B."/>
            <person name="Morris P."/>
            <person name="Phuntmart V."/>
            <person name="Puiu D."/>
            <person name="Shetty J."/>
            <person name="Stajich J.E."/>
            <person name="Tripathy S."/>
            <person name="Wawra S."/>
            <person name="van West P."/>
            <person name="Whitty B.R."/>
            <person name="Coutinho P.M."/>
            <person name="Henrissat B."/>
            <person name="Martin F."/>
            <person name="Thomas P.D."/>
            <person name="Tyler B.M."/>
            <person name="De Vries R.P."/>
            <person name="Kamoun S."/>
            <person name="Yandell M."/>
            <person name="Tisserat N."/>
            <person name="Buell C.R."/>
        </authorList>
    </citation>
    <scope>NUCLEOTIDE SEQUENCE</scope>
    <source>
        <strain evidence="2">DAOM:BR144</strain>
    </source>
</reference>
<dbReference type="AlphaFoldDB" id="K3W8N1"/>
<name>K3W8N1_GLOUD</name>
<reference evidence="2" key="2">
    <citation type="submission" date="2010-04" db="EMBL/GenBank/DDBJ databases">
        <authorList>
            <person name="Buell R."/>
            <person name="Hamilton J."/>
            <person name="Hostetler J."/>
        </authorList>
    </citation>
    <scope>NUCLEOTIDE SEQUENCE [LARGE SCALE GENOMIC DNA]</scope>
    <source>
        <strain evidence="2">DAOM:BR144</strain>
    </source>
</reference>
<dbReference type="InParanoid" id="K3W8N1"/>
<evidence type="ECO:0000313" key="1">
    <source>
        <dbReference type="EnsemblProtists" id="PYU1_T001322"/>
    </source>
</evidence>
<dbReference type="HOGENOM" id="CLU_3038824_0_0_1"/>
<keyword evidence="2" id="KW-1185">Reference proteome</keyword>
<organism evidence="1 2">
    <name type="scientific">Globisporangium ultimum (strain ATCC 200006 / CBS 805.95 / DAOM BR144)</name>
    <name type="common">Pythium ultimum</name>
    <dbReference type="NCBI Taxonomy" id="431595"/>
    <lineage>
        <taxon>Eukaryota</taxon>
        <taxon>Sar</taxon>
        <taxon>Stramenopiles</taxon>
        <taxon>Oomycota</taxon>
        <taxon>Peronosporomycetes</taxon>
        <taxon>Pythiales</taxon>
        <taxon>Pythiaceae</taxon>
        <taxon>Globisporangium</taxon>
    </lineage>
</organism>
<dbReference type="EnsemblProtists" id="PYU1_T001322">
    <property type="protein sequence ID" value="PYU1_T001322"/>
    <property type="gene ID" value="PYU1_G001322"/>
</dbReference>
<reference evidence="1" key="3">
    <citation type="submission" date="2015-02" db="UniProtKB">
        <authorList>
            <consortium name="EnsemblProtists"/>
        </authorList>
    </citation>
    <scope>IDENTIFICATION</scope>
    <source>
        <strain evidence="1">DAOM BR144</strain>
    </source>
</reference>
<evidence type="ECO:0000313" key="2">
    <source>
        <dbReference type="Proteomes" id="UP000019132"/>
    </source>
</evidence>
<proteinExistence type="predicted"/>
<dbReference type="VEuPathDB" id="FungiDB:PYU1_G001322"/>